<feature type="region of interest" description="Disordered" evidence="6">
    <location>
        <begin position="1039"/>
        <end position="1059"/>
    </location>
</feature>
<dbReference type="PROSITE" id="PS50020">
    <property type="entry name" value="WW_DOMAIN_2"/>
    <property type="match status" value="1"/>
</dbReference>
<evidence type="ECO:0000259" key="7">
    <source>
        <dbReference type="PROSITE" id="PS50020"/>
    </source>
</evidence>
<dbReference type="PROSITE" id="PS50082">
    <property type="entry name" value="WD_REPEATS_2"/>
    <property type="match status" value="3"/>
</dbReference>
<dbReference type="InterPro" id="IPR052970">
    <property type="entry name" value="Inner_ear_hair_cell_LOXHD"/>
</dbReference>
<name>A0A835WMY6_9CHLO</name>
<dbReference type="InterPro" id="IPR011047">
    <property type="entry name" value="Quinoprotein_ADH-like_sf"/>
</dbReference>
<dbReference type="PROSITE" id="PS50095">
    <property type="entry name" value="PLAT"/>
    <property type="match status" value="20"/>
</dbReference>
<dbReference type="CDD" id="cd00201">
    <property type="entry name" value="WW"/>
    <property type="match status" value="1"/>
</dbReference>
<gene>
    <name evidence="9" type="ORF">HYH02_000301</name>
</gene>
<dbReference type="SUPFAM" id="SSF47473">
    <property type="entry name" value="EF-hand"/>
    <property type="match status" value="1"/>
</dbReference>
<feature type="region of interest" description="Disordered" evidence="6">
    <location>
        <begin position="1"/>
        <end position="118"/>
    </location>
</feature>
<feature type="domain" description="PLAT" evidence="8">
    <location>
        <begin position="2216"/>
        <end position="2331"/>
    </location>
</feature>
<dbReference type="Gene3D" id="2.130.10.10">
    <property type="entry name" value="YVTN repeat-like/Quinoprotein amine dehydrogenase"/>
    <property type="match status" value="2"/>
</dbReference>
<feature type="domain" description="PLAT" evidence="8">
    <location>
        <begin position="1711"/>
        <end position="1826"/>
    </location>
</feature>
<dbReference type="Pfam" id="PF23409">
    <property type="entry name" value="Beta-prop_EML"/>
    <property type="match status" value="1"/>
</dbReference>
<dbReference type="EMBL" id="JAEHOD010000012">
    <property type="protein sequence ID" value="KAG2450199.1"/>
    <property type="molecule type" value="Genomic_DNA"/>
</dbReference>
<evidence type="ECO:0000313" key="10">
    <source>
        <dbReference type="Proteomes" id="UP000613740"/>
    </source>
</evidence>
<comment type="caution">
    <text evidence="9">The sequence shown here is derived from an EMBL/GenBank/DDBJ whole genome shotgun (WGS) entry which is preliminary data.</text>
</comment>
<feature type="domain" description="PLAT" evidence="8">
    <location>
        <begin position="2854"/>
        <end position="2969"/>
    </location>
</feature>
<feature type="compositionally biased region" description="Low complexity" evidence="6">
    <location>
        <begin position="3661"/>
        <end position="3679"/>
    </location>
</feature>
<dbReference type="Proteomes" id="UP000613740">
    <property type="component" value="Unassembled WGS sequence"/>
</dbReference>
<proteinExistence type="inferred from homology"/>
<sequence length="3803" mass="418234">MEVNGGSRRRMPPADAGPAFVPSASRVGLPNAGQGAPPGAAHGPPARATSSPGLVAPPAPAAAPAGGQQQALYYSRAGAPAAGPGPVARTARPPAQGAGAQVSPMAAAPAPGPAPAPLINVASPEFEPRASVQRRQIKRTIPPDGVEKLDDAYWSNNRWGPQGKPQTTAPPNSMEAKKARMHYQQPVIPIVKPPADVFASLNELENLMRVTLGALANFNEDEKMQLLKQFRKEENRARLKGEFAPPGLITVAQFRHAWKKFSVRVSEEQAHALFIKYGCDSQGMLPYDMFATKLLSSPARLLALEPEQKGPYKAGRDASFRGKIVYRYCRKPVFPPSDWDGLPALRSARKPKAGLKLEFVYGYAGVDNTATNIFFTGDGRLVYYQAAVGIIYDPGTHTQKFFQGHDDDIKCMAMHPDRFTVATGQVASALDGSYDNPFVCIWDVRDPLGMICRLNFPSDGAPTRYVVALGFSGNGQRLVAVTGDNRHTVNVFHWKSKTLIHSDVGHNGQPPQVFGVVWNNWVKDRDGEGREFIAPSMFVTYGVKHLKFWTQEFNEKAKKESYRSFMGKFGKAQVQDVLSAAFISANTLVTGIASGDILMWDVFGDRTANGQPGFCIKVITAHGPGVPAPNIHDGTPTLQGVRALALRANRTELVSGGADGQIIVWDITTGVVGRVIKTIQLQEPGEKDPAVFRSLDALENGYDMVAGTQRCEIWELSRDTPEPLTQGHTSDVLGLAFHPKKPHKFATACDSMNVFMWNAKRRQLVAKVNIGEKAQSVAFSPNGAHLAVGTVTGMVKVLMVENLTQKVAEFHTLKEMVHELKYSPDGTKLAAGSHDNFIDIYDVTRHYARIARCSGHSSYITHLDWSLDSRMIQSNCGAYELLYFEAATGKQVRQNQRDTPWATWTCTLGFPVMGIWRDDTDGTDINALCRSFQGQFQETDPIVGDGELVVTSGDDGRLRLFNYPCVVDDAPCRTYLGHCSHVMNVRFSPDNRWVVSVGGNDRSGMQWRVLREAQDEIVSLKPPVPEVYVYEAPKRKLVEVEAPPPPPKEENKADDGRERKRAEELKHLYEITTLTSDIKGAGTDSNVFAVIYGDKNTSGEVKLEGRDEDFARNATGVFKVKLMPLGEVSSMRIGHDAKGTQPRWHLNRVTVKNLTLNTAPVVFPCAQWFATDMGDKKIVRLLRLTGAKDGEPGEPKLLRYKVTVKTSDVKGAGTDANVTMQIFGEHNGKKYQSPQLKLENSANNFERAQVDTFEVEAAVGEVKSIRIGHDNSGFGASWHLDQVILSNPAIPDLQFVANRWLSEEEGDRQTYVTLYPTGAKDIPKPHKYQITVFTSDIRGAGTDANVDISLYGTETQITGLKLENSKNNFERNAEDVFFFELPALGSIPEIEIGHDNSGAMAGWHLAKVIVEDQTARTRYAYPCDRWFDKKEEDGLIRRRLKVAETGGENTDYTVTVVTSDIRGAGTDANVYLEITGEHEGKELTGKRITLDNSTNNFERAQVDKFLLKKYRNCWNLTKIKIGHDSAGMAPGWHLDYVEIQDDGTGQTYFFPCGKWFDKDEGDKATERILPVAPFDPKSGKAQYKITVHTSDIKYAGTDANVYIEIHGEMDGTPTTTGRHNLNNSKNNFERAEVDNFTFPALPNVGEIKRIVIGHDSSGMGSDWHLNKVDVLNVNTNQQCYFYYNGWLSTTEPPYKTEVELFPSDSDAPPTCRYTIITYTSDTRGAGTDANVSCMLVGEKANTPMFALENSANNFEKGQRDEFVHETIDIGPIKQLKIGHDNKGLGPAWHLDHVEVIHQARQETYYFLADQWLDAKLNTLMITLEPANAAGAKQVYKVSVTTQDKRGAGTDADISVILFGDKNKTGELKLESSANNFERNQTDDFTLNLGHLELGELNKIEIGYATQQSAAGAVGGAFGKDWGLEAVEVTHMNTRDVKTFWYDDWITSDKRRVQLVPTKKGDSNVYKISVKTSDIRGAGTDANVKLTMFGKLEEKPTASPETKLDNSANNFERGAIDKFMIKCKDLGDLTHIVVASDGSGLGAAWHLNEVEILDTARNRITVFPCGAWLDPSDMASLTQTLLPRGVDGALGNLLVYEVTMYTSDIRGAGTDDNISVELHGDKASSSAMKLDTSANNFERGMKDIFKLKFIDIGELTHVIVKKDSSLDNKMTGDWHLQSVEVFHPGLQKRYFMMCNDWFKGACQKKLEPGTVPASGICDYRVVVHTSDLRGAGTDADVTMQLFGDKGDTGERKLDNSTNNFERNQVDTFFIKAPDVGVFNSLRIGHNNSGFGAAWHLAKVEIVNTNTGESAVFPWHNWIDKEHGLSQLLTPDRDGDGKGDALVGGPIVEYTICTHTTDIRGAGTDANVFVQLYGDKANMGETRLDNSSNNFERGRVDTFKIKGSDVGNVQKVVIRHDNSGMGSDWHLEMVEVTNPNTAKTYFFPCNDWLRKVGDDESGLKKELLAGSPDQKGPTNYKVTVYTSDIRGAGTDSDVFITIYGPLGDTGERLLDNSTNNFERNQEDKFIVVSDNVGPVQKIKIRSSGKGLGAAWHLNKVEVISSATGEKLIFPFAKWVDDKHGLEHVLWPDRDGDGIPDPTADADLIKYKVAVYTSDIRGAGTDANVYIEMHGDKAFVGKTNLDTSANNFERGRKDEFEIKGSDVGELQSIVIGHDNSGVGASWHLQQVEVFHPVLNKMYVFPCNEWLETSKEKGVDGCKRTLLTGAAAADAGIASYRVMVKTSDLRGAGTDADVFLTIYGPKGDTGERVLDNSSNNFERNMLDTFILKGRDVGEPERIRVRSSGTGMGSAWHLEKIDIVSSATNQQYSFPFKGWIDDKHGLDHFINRDGGAGPTTELIDYRITTYTSDIRGAGTDANVYIEMHGELGSVGQSRLETAANNFERGQVDNFVVKGTNVGDVQKVVIWHDNSGMGADWHLQQVEVFNTATQKSYFFPCNDWLRKTKEQGDKSCRKELLAGVAGASLNSYKVEVQTSDVRGAGTDSDVTITVFGSKGDTGARSLESSANNFERGQVDTFFFMGPDIGKIQSCQVVCSGTGMGAAWHLAHITVTNTVTNESARFNYGNWLDDKKGWSHTLYADGIDAAKAAEKQTEYEVHVFTSDVRGAGTDGDVFLQLKGEKGAMGETKLENAANNFERNREDVFTIMGSDIGKLTEATVRLVERGFGAAWHLQQVEVLNKKTGERALFRYNDWLEGAKTTVTLFESSSDKAKEQAPGKVRWKVATQTSDIFGAGTDAKVWVRVWGPNGMLNGAEIALDNSKNNFERNALDQFFFEFPQDKDCGTPVSKLVVERGSTLLPGGDWHLDWVEVVDMNRGHTYRWKCGAWFSSKDGLVKEWSAEKAIAGEKQPLELIESPAGVAGAPAVAGDRYRIVTMTGNVMGAGTDAKVMLQFADMNGATWTPVFTQTKAMFERNMRDEFFVAAPAKMGEMATCKVWIENPGMGDNWHLDHVLLTHLPSQREWRFNCRDWVPKGAGPAQGKLLPATISRDVPLEGPPPGADTSALDQDAAAGPPKPPPRPLVQYDVTVATGDKFGAGTDALTSIELIGSRGNAKHTFDQSKSLFERGSRDRFRLTLPDVGNVTAVRAWHDGSGFGADWYLDGVTVEHPLAGCKWEAPFAAWIKGGETNGQTKPTRQVAGTPQDAEKAYDAAMAAAAAKEAERQSAIARQDAATRPPKPPPGASDTAAAPDRFTKKPGDDGIAKQVLKPDEFSRLPQMQPGDAKYRFSNEVRNNPEPPPPAWQKHTAPYAQDPKYMVTYYHNPVTKESTYDKPAEYAEWEKKYDAWLATVLK</sequence>
<dbReference type="Gene3D" id="2.40.180.10">
    <property type="entry name" value="Catalase core domain"/>
    <property type="match status" value="17"/>
</dbReference>
<feature type="compositionally biased region" description="Polar residues" evidence="6">
    <location>
        <begin position="3640"/>
        <end position="3651"/>
    </location>
</feature>
<protein>
    <recommendedName>
        <fullName evidence="11">Lipoxygenase homology domain-containing protein 1</fullName>
    </recommendedName>
</protein>
<dbReference type="InterPro" id="IPR001680">
    <property type="entry name" value="WD40_rpt"/>
</dbReference>
<dbReference type="InterPro" id="IPR055439">
    <property type="entry name" value="Beta-prop_EML_1st"/>
</dbReference>
<dbReference type="InterPro" id="IPR036322">
    <property type="entry name" value="WD40_repeat_dom_sf"/>
</dbReference>
<accession>A0A835WMY6</accession>
<dbReference type="Pfam" id="PF03451">
    <property type="entry name" value="HELP"/>
    <property type="match status" value="1"/>
</dbReference>
<feature type="compositionally biased region" description="Basic and acidic residues" evidence="6">
    <location>
        <begin position="1047"/>
        <end position="1059"/>
    </location>
</feature>
<dbReference type="SUPFAM" id="SSF50978">
    <property type="entry name" value="WD40 repeat-like"/>
    <property type="match status" value="1"/>
</dbReference>
<feature type="domain" description="WW" evidence="7">
    <location>
        <begin position="3747"/>
        <end position="3786"/>
    </location>
</feature>
<evidence type="ECO:0000256" key="6">
    <source>
        <dbReference type="SAM" id="MobiDB-lite"/>
    </source>
</evidence>
<dbReference type="CDD" id="cd01756">
    <property type="entry name" value="PLAT_repeat"/>
    <property type="match status" value="10"/>
</dbReference>
<dbReference type="InterPro" id="IPR036392">
    <property type="entry name" value="PLAT/LH2_dom_sf"/>
</dbReference>
<dbReference type="InterPro" id="IPR005108">
    <property type="entry name" value="HELP"/>
</dbReference>
<feature type="repeat" description="WD" evidence="5">
    <location>
        <begin position="641"/>
        <end position="670"/>
    </location>
</feature>
<evidence type="ECO:0000313" key="9">
    <source>
        <dbReference type="EMBL" id="KAG2450199.1"/>
    </source>
</evidence>
<dbReference type="InterPro" id="IPR019775">
    <property type="entry name" value="WD40_repeat_CS"/>
</dbReference>
<dbReference type="PROSITE" id="PS00678">
    <property type="entry name" value="WD_REPEATS_1"/>
    <property type="match status" value="1"/>
</dbReference>
<feature type="compositionally biased region" description="Basic and acidic residues" evidence="6">
    <location>
        <begin position="3703"/>
        <end position="3714"/>
    </location>
</feature>
<feature type="repeat" description="WD" evidence="5">
    <location>
        <begin position="810"/>
        <end position="843"/>
    </location>
</feature>
<feature type="domain" description="PLAT" evidence="8">
    <location>
        <begin position="2730"/>
        <end position="2845"/>
    </location>
</feature>
<feature type="region of interest" description="Disordered" evidence="6">
    <location>
        <begin position="3500"/>
        <end position="3532"/>
    </location>
</feature>
<evidence type="ECO:0000259" key="8">
    <source>
        <dbReference type="PROSITE" id="PS50095"/>
    </source>
</evidence>
<feature type="domain" description="PLAT" evidence="8">
    <location>
        <begin position="3381"/>
        <end position="3497"/>
    </location>
</feature>
<feature type="domain" description="PLAT" evidence="8">
    <location>
        <begin position="1581"/>
        <end position="1701"/>
    </location>
</feature>
<dbReference type="SMART" id="SM00320">
    <property type="entry name" value="WD40"/>
    <property type="match status" value="10"/>
</dbReference>
<organism evidence="9 10">
    <name type="scientific">Chlamydomonas schloesseri</name>
    <dbReference type="NCBI Taxonomy" id="2026947"/>
    <lineage>
        <taxon>Eukaryota</taxon>
        <taxon>Viridiplantae</taxon>
        <taxon>Chlorophyta</taxon>
        <taxon>core chlorophytes</taxon>
        <taxon>Chlorophyceae</taxon>
        <taxon>CS clade</taxon>
        <taxon>Chlamydomonadales</taxon>
        <taxon>Chlamydomonadaceae</taxon>
        <taxon>Chlamydomonas</taxon>
    </lineage>
</organism>
<feature type="domain" description="PLAT" evidence="8">
    <location>
        <begin position="3232"/>
        <end position="3354"/>
    </location>
</feature>
<keyword evidence="2 5" id="KW-0853">WD repeat</keyword>
<dbReference type="InterPro" id="IPR015943">
    <property type="entry name" value="WD40/YVTN_repeat-like_dom_sf"/>
</dbReference>
<feature type="domain" description="PLAT" evidence="8">
    <location>
        <begin position="1963"/>
        <end position="2082"/>
    </location>
</feature>
<dbReference type="InterPro" id="IPR011992">
    <property type="entry name" value="EF-hand-dom_pair"/>
</dbReference>
<keyword evidence="3" id="KW-0677">Repeat</keyword>
<comment type="caution">
    <text evidence="4">Lacks conserved residue(s) required for the propagation of feature annotation.</text>
</comment>
<feature type="domain" description="PLAT" evidence="8">
    <location>
        <begin position="2346"/>
        <end position="2461"/>
    </location>
</feature>
<feature type="domain" description="PLAT" evidence="8">
    <location>
        <begin position="1833"/>
        <end position="1959"/>
    </location>
</feature>
<evidence type="ECO:0008006" key="11">
    <source>
        <dbReference type="Google" id="ProtNLM"/>
    </source>
</evidence>
<keyword evidence="10" id="KW-1185">Reference proteome</keyword>
<dbReference type="OrthoDB" id="5322100at2759"/>
<evidence type="ECO:0000256" key="3">
    <source>
        <dbReference type="ARBA" id="ARBA00022737"/>
    </source>
</evidence>
<reference evidence="9" key="1">
    <citation type="journal article" date="2020" name="bioRxiv">
        <title>Comparative genomics of Chlamydomonas.</title>
        <authorList>
            <person name="Craig R.J."/>
            <person name="Hasan A.R."/>
            <person name="Ness R.W."/>
            <person name="Keightley P.D."/>
        </authorList>
    </citation>
    <scope>NUCLEOTIDE SEQUENCE</scope>
    <source>
        <strain evidence="9">CCAP 11/173</strain>
    </source>
</reference>
<comment type="similarity">
    <text evidence="1">Belongs to the WD repeat EMAP family.</text>
</comment>
<dbReference type="InterPro" id="IPR055442">
    <property type="entry name" value="Beta-prop_EML-like_2nd"/>
</dbReference>
<feature type="compositionally biased region" description="Low complexity" evidence="6">
    <location>
        <begin position="62"/>
        <end position="95"/>
    </location>
</feature>
<dbReference type="SUPFAM" id="SSF50998">
    <property type="entry name" value="Quinoprotein alcohol dehydrogenase-like"/>
    <property type="match status" value="1"/>
</dbReference>
<dbReference type="SUPFAM" id="SSF49723">
    <property type="entry name" value="Lipase/lipooxygenase domain (PLAT/LH2 domain)"/>
    <property type="match status" value="20"/>
</dbReference>
<dbReference type="Pfam" id="PF01477">
    <property type="entry name" value="PLAT"/>
    <property type="match status" value="20"/>
</dbReference>
<evidence type="ECO:0000256" key="2">
    <source>
        <dbReference type="ARBA" id="ARBA00022574"/>
    </source>
</evidence>
<dbReference type="InterPro" id="IPR001024">
    <property type="entry name" value="PLAT/LH2_dom"/>
</dbReference>
<feature type="domain" description="PLAT" evidence="8">
    <location>
        <begin position="3106"/>
        <end position="3221"/>
    </location>
</feature>
<evidence type="ECO:0000256" key="4">
    <source>
        <dbReference type="PROSITE-ProRule" id="PRU00152"/>
    </source>
</evidence>
<evidence type="ECO:0000256" key="5">
    <source>
        <dbReference type="PROSITE-ProRule" id="PRU00221"/>
    </source>
</evidence>
<feature type="domain" description="PLAT" evidence="8">
    <location>
        <begin position="2602"/>
        <end position="2717"/>
    </location>
</feature>
<dbReference type="FunFam" id="2.130.10.10:FF:000320">
    <property type="entry name" value="echinoderm microtubule-associated protein-like 6"/>
    <property type="match status" value="1"/>
</dbReference>
<dbReference type="SMART" id="SM00308">
    <property type="entry name" value="LH2"/>
    <property type="match status" value="16"/>
</dbReference>
<feature type="repeat" description="WD" evidence="5">
    <location>
        <begin position="725"/>
        <end position="767"/>
    </location>
</feature>
<dbReference type="InterPro" id="IPR001202">
    <property type="entry name" value="WW_dom"/>
</dbReference>
<feature type="domain" description="PLAT" evidence="8">
    <location>
        <begin position="2472"/>
        <end position="2587"/>
    </location>
</feature>
<feature type="domain" description="PLAT" evidence="8">
    <location>
        <begin position="1198"/>
        <end position="1315"/>
    </location>
</feature>
<feature type="domain" description="PLAT" evidence="8">
    <location>
        <begin position="1450"/>
        <end position="1570"/>
    </location>
</feature>
<feature type="domain" description="PLAT" evidence="8">
    <location>
        <begin position="2980"/>
        <end position="3095"/>
    </location>
</feature>
<evidence type="ECO:0000256" key="1">
    <source>
        <dbReference type="ARBA" id="ARBA00006489"/>
    </source>
</evidence>
<feature type="domain" description="PLAT" evidence="8">
    <location>
        <begin position="3534"/>
        <end position="3648"/>
    </location>
</feature>
<dbReference type="PANTHER" id="PTHR45901">
    <property type="entry name" value="PROTEIN CBG12474"/>
    <property type="match status" value="1"/>
</dbReference>
<dbReference type="Gene3D" id="2.60.60.20">
    <property type="entry name" value="PLAT/LH2 domain"/>
    <property type="match status" value="3"/>
</dbReference>
<dbReference type="Pfam" id="PF23414">
    <property type="entry name" value="Beta-prop_EML_2"/>
    <property type="match status" value="1"/>
</dbReference>
<feature type="region of interest" description="Disordered" evidence="6">
    <location>
        <begin position="3637"/>
        <end position="3714"/>
    </location>
</feature>
<feature type="domain" description="PLAT" evidence="8">
    <location>
        <begin position="1067"/>
        <end position="1183"/>
    </location>
</feature>
<feature type="compositionally biased region" description="Low complexity" evidence="6">
    <location>
        <begin position="28"/>
        <end position="46"/>
    </location>
</feature>
<feature type="domain" description="PLAT" evidence="8">
    <location>
        <begin position="2093"/>
        <end position="2211"/>
    </location>
</feature>
<feature type="domain" description="PLAT" evidence="8">
    <location>
        <begin position="1326"/>
        <end position="1441"/>
    </location>
</feature>
<dbReference type="PANTHER" id="PTHR45901:SF3">
    <property type="entry name" value="LIPOXYGENASE HOMOLOGY DOMAIN-CONTAINING PROTEIN 1"/>
    <property type="match status" value="1"/>
</dbReference>